<keyword evidence="2" id="KW-1185">Reference proteome</keyword>
<dbReference type="EMBL" id="JAWHQM010000002">
    <property type="protein sequence ID" value="KAK5625322.1"/>
    <property type="molecule type" value="Genomic_DNA"/>
</dbReference>
<organism evidence="1 2">
    <name type="scientific">Xylaria bambusicola</name>
    <dbReference type="NCBI Taxonomy" id="326684"/>
    <lineage>
        <taxon>Eukaryota</taxon>
        <taxon>Fungi</taxon>
        <taxon>Dikarya</taxon>
        <taxon>Ascomycota</taxon>
        <taxon>Pezizomycotina</taxon>
        <taxon>Sordariomycetes</taxon>
        <taxon>Xylariomycetidae</taxon>
        <taxon>Xylariales</taxon>
        <taxon>Xylariaceae</taxon>
        <taxon>Xylaria</taxon>
    </lineage>
</organism>
<reference evidence="1 2" key="1">
    <citation type="submission" date="2023-10" db="EMBL/GenBank/DDBJ databases">
        <title>Draft genome sequence of Xylaria bambusicola isolate GMP-LS, the root and basal stem rot pathogen of sugarcane in Indonesia.</title>
        <authorList>
            <person name="Selvaraj P."/>
            <person name="Muralishankar V."/>
            <person name="Muruganantham S."/>
            <person name="Sp S."/>
            <person name="Haryani S."/>
            <person name="Lau K.J.X."/>
            <person name="Naqvi N.I."/>
        </authorList>
    </citation>
    <scope>NUCLEOTIDE SEQUENCE [LARGE SCALE GENOMIC DNA]</scope>
    <source>
        <strain evidence="1">GMP-LS</strain>
    </source>
</reference>
<evidence type="ECO:0000313" key="2">
    <source>
        <dbReference type="Proteomes" id="UP001305414"/>
    </source>
</evidence>
<comment type="caution">
    <text evidence="1">The sequence shown here is derived from an EMBL/GenBank/DDBJ whole genome shotgun (WGS) entry which is preliminary data.</text>
</comment>
<evidence type="ECO:0000313" key="1">
    <source>
        <dbReference type="EMBL" id="KAK5625322.1"/>
    </source>
</evidence>
<proteinExistence type="predicted"/>
<gene>
    <name evidence="1" type="ORF">RRF57_001038</name>
</gene>
<protein>
    <submittedName>
        <fullName evidence="1">Uncharacterized protein</fullName>
    </submittedName>
</protein>
<name>A0AAN7Z0B9_9PEZI</name>
<dbReference type="Proteomes" id="UP001305414">
    <property type="component" value="Unassembled WGS sequence"/>
</dbReference>
<accession>A0AAN7Z0B9</accession>
<sequence>MHHIRRDTRVADALRATGYDIKLVVLTEVLMHLFKTATPLVIKGRADGEDLWDILPHVQREIDWASKVPKATFFEMFVCLIEARCEWEKNPEYPYYRYELYNPAVLELIAFRESVGDCGTIGESWIVTDAVFFNELAGGLDIDEDEDEDIAMDGSDYQKKCEYYHIENRDCHRKDENSCDDDESLQDENQDPTVAVVIPPMAQMKID</sequence>
<dbReference type="AlphaFoldDB" id="A0AAN7Z0B9"/>